<dbReference type="NCBIfam" id="TIGR00043">
    <property type="entry name" value="rRNA maturation RNase YbeY"/>
    <property type="match status" value="1"/>
</dbReference>
<keyword evidence="4 8" id="KW-0479">Metal-binding</keyword>
<dbReference type="SUPFAM" id="SSF55486">
    <property type="entry name" value="Metalloproteases ('zincins'), catalytic domain"/>
    <property type="match status" value="1"/>
</dbReference>
<dbReference type="PANTHER" id="PTHR46986">
    <property type="entry name" value="ENDORIBONUCLEASE YBEY, CHLOROPLASTIC"/>
    <property type="match status" value="1"/>
</dbReference>
<evidence type="ECO:0000256" key="3">
    <source>
        <dbReference type="ARBA" id="ARBA00022722"/>
    </source>
</evidence>
<evidence type="ECO:0000313" key="10">
    <source>
        <dbReference type="Proteomes" id="UP000469421"/>
    </source>
</evidence>
<dbReference type="Proteomes" id="UP000469421">
    <property type="component" value="Unassembled WGS sequence"/>
</dbReference>
<reference evidence="9 10" key="1">
    <citation type="submission" date="2019-10" db="EMBL/GenBank/DDBJ databases">
        <title>Alcanivorax sp.PA15-N-34 draft genome sequence.</title>
        <authorList>
            <person name="Liao X."/>
            <person name="Shao Z."/>
        </authorList>
    </citation>
    <scope>NUCLEOTIDE SEQUENCE [LARGE SCALE GENOMIC DNA]</scope>
    <source>
        <strain evidence="9 10">PA15-N-34</strain>
    </source>
</reference>
<evidence type="ECO:0000256" key="8">
    <source>
        <dbReference type="HAMAP-Rule" id="MF_00009"/>
    </source>
</evidence>
<dbReference type="PROSITE" id="PS01306">
    <property type="entry name" value="UPF0054"/>
    <property type="match status" value="1"/>
</dbReference>
<accession>A0A6N7LY23</accession>
<dbReference type="EMBL" id="WIRE01000001">
    <property type="protein sequence ID" value="MQX53151.1"/>
    <property type="molecule type" value="Genomic_DNA"/>
</dbReference>
<dbReference type="Pfam" id="PF02130">
    <property type="entry name" value="YbeY"/>
    <property type="match status" value="1"/>
</dbReference>
<keyword evidence="2 8" id="KW-0690">Ribosome biogenesis</keyword>
<dbReference type="GO" id="GO:0008270">
    <property type="term" value="F:zinc ion binding"/>
    <property type="evidence" value="ECO:0007669"/>
    <property type="project" value="UniProtKB-UniRule"/>
</dbReference>
<feature type="binding site" evidence="8">
    <location>
        <position position="125"/>
    </location>
    <ligand>
        <name>Zn(2+)</name>
        <dbReference type="ChEBI" id="CHEBI:29105"/>
        <note>catalytic</note>
    </ligand>
</feature>
<keyword evidence="3 8" id="KW-0540">Nuclease</keyword>
<protein>
    <recommendedName>
        <fullName evidence="8">Endoribonuclease YbeY</fullName>
        <ecNumber evidence="8">3.1.-.-</ecNumber>
    </recommendedName>
</protein>
<dbReference type="GO" id="GO:0005737">
    <property type="term" value="C:cytoplasm"/>
    <property type="evidence" value="ECO:0007669"/>
    <property type="project" value="UniProtKB-SubCell"/>
</dbReference>
<keyword evidence="8" id="KW-0963">Cytoplasm</keyword>
<sequence length="173" mass="19215">MSGIPTANVDIQWAVEPTDAPDDSQLIAWARHASQVAGCAVGDITLRIVDEDEIRELNRDYRGKDKPTNVLSFPFEMPEGLPADAMEPLLGDIIICDSVVRQEAIEQHKSLQAHWAHMVTHGVLHLLGYDHIDDDDAAVMETLEIRALTEQGFDDPYVDATDNTIDKKMEQAP</sequence>
<keyword evidence="10" id="KW-1185">Reference proteome</keyword>
<organism evidence="9 10">
    <name type="scientific">Alcanivorax sediminis</name>
    <dbReference type="NCBI Taxonomy" id="2663008"/>
    <lineage>
        <taxon>Bacteria</taxon>
        <taxon>Pseudomonadati</taxon>
        <taxon>Pseudomonadota</taxon>
        <taxon>Gammaproteobacteria</taxon>
        <taxon>Oceanospirillales</taxon>
        <taxon>Alcanivoracaceae</taxon>
        <taxon>Alcanivorax</taxon>
    </lineage>
</organism>
<evidence type="ECO:0000256" key="1">
    <source>
        <dbReference type="ARBA" id="ARBA00010875"/>
    </source>
</evidence>
<evidence type="ECO:0000256" key="6">
    <source>
        <dbReference type="ARBA" id="ARBA00022801"/>
    </source>
</evidence>
<evidence type="ECO:0000256" key="2">
    <source>
        <dbReference type="ARBA" id="ARBA00022517"/>
    </source>
</evidence>
<dbReference type="AlphaFoldDB" id="A0A6N7LY23"/>
<dbReference type="EC" id="3.1.-.-" evidence="8"/>
<evidence type="ECO:0000256" key="4">
    <source>
        <dbReference type="ARBA" id="ARBA00022723"/>
    </source>
</evidence>
<evidence type="ECO:0000313" key="9">
    <source>
        <dbReference type="EMBL" id="MQX53151.1"/>
    </source>
</evidence>
<gene>
    <name evidence="8 9" type="primary">ybeY</name>
    <name evidence="9" type="ORF">GFN93_07795</name>
</gene>
<comment type="similarity">
    <text evidence="1 8">Belongs to the endoribonuclease YbeY family.</text>
</comment>
<keyword evidence="6 8" id="KW-0378">Hydrolase</keyword>
<name>A0A6N7LY23_9GAMM</name>
<dbReference type="InterPro" id="IPR023091">
    <property type="entry name" value="MetalPrtase_cat_dom_sf_prd"/>
</dbReference>
<comment type="cofactor">
    <cofactor evidence="8">
        <name>Zn(2+)</name>
        <dbReference type="ChEBI" id="CHEBI:29105"/>
    </cofactor>
    <text evidence="8">Binds 1 zinc ion.</text>
</comment>
<feature type="binding site" evidence="8">
    <location>
        <position position="121"/>
    </location>
    <ligand>
        <name>Zn(2+)</name>
        <dbReference type="ChEBI" id="CHEBI:29105"/>
        <note>catalytic</note>
    </ligand>
</feature>
<keyword evidence="5 8" id="KW-0255">Endonuclease</keyword>
<dbReference type="InterPro" id="IPR020549">
    <property type="entry name" value="YbeY_CS"/>
</dbReference>
<dbReference type="Gene3D" id="3.40.390.30">
    <property type="entry name" value="Metalloproteases ('zincins'), catalytic domain"/>
    <property type="match status" value="1"/>
</dbReference>
<feature type="binding site" evidence="8">
    <location>
        <position position="131"/>
    </location>
    <ligand>
        <name>Zn(2+)</name>
        <dbReference type="ChEBI" id="CHEBI:29105"/>
        <note>catalytic</note>
    </ligand>
</feature>
<dbReference type="PANTHER" id="PTHR46986:SF1">
    <property type="entry name" value="ENDORIBONUCLEASE YBEY, CHLOROPLASTIC"/>
    <property type="match status" value="1"/>
</dbReference>
<dbReference type="RefSeq" id="WP_153500319.1">
    <property type="nucleotide sequence ID" value="NZ_WIRE01000001.1"/>
</dbReference>
<evidence type="ECO:0000256" key="5">
    <source>
        <dbReference type="ARBA" id="ARBA00022759"/>
    </source>
</evidence>
<dbReference type="InterPro" id="IPR002036">
    <property type="entry name" value="YbeY"/>
</dbReference>
<evidence type="ECO:0000256" key="7">
    <source>
        <dbReference type="ARBA" id="ARBA00022833"/>
    </source>
</evidence>
<comment type="subcellular location">
    <subcellularLocation>
        <location evidence="8">Cytoplasm</location>
    </subcellularLocation>
</comment>
<dbReference type="HAMAP" id="MF_00009">
    <property type="entry name" value="Endoribonucl_YbeY"/>
    <property type="match status" value="1"/>
</dbReference>
<comment type="caution">
    <text evidence="9">The sequence shown here is derived from an EMBL/GenBank/DDBJ whole genome shotgun (WGS) entry which is preliminary data.</text>
</comment>
<comment type="function">
    <text evidence="8">Single strand-specific metallo-endoribonuclease involved in late-stage 70S ribosome quality control and in maturation of the 3' terminus of the 16S rRNA.</text>
</comment>
<dbReference type="GO" id="GO:0006364">
    <property type="term" value="P:rRNA processing"/>
    <property type="evidence" value="ECO:0007669"/>
    <property type="project" value="UniProtKB-UniRule"/>
</dbReference>
<proteinExistence type="inferred from homology"/>
<dbReference type="GO" id="GO:0004521">
    <property type="term" value="F:RNA endonuclease activity"/>
    <property type="evidence" value="ECO:0007669"/>
    <property type="project" value="UniProtKB-UniRule"/>
</dbReference>
<dbReference type="GO" id="GO:0004222">
    <property type="term" value="F:metalloendopeptidase activity"/>
    <property type="evidence" value="ECO:0007669"/>
    <property type="project" value="InterPro"/>
</dbReference>
<keyword evidence="8" id="KW-0698">rRNA processing</keyword>
<keyword evidence="7 8" id="KW-0862">Zinc</keyword>